<sequence>MQRRTSLFEVGHDQTTYCAWTGEQMYKALVHTVKMSNSNASSSRAIPGRILHHLSTSPRSSSTQPQLNNECLTPSEGWLREPAWIDGGVKPPHFYHTHAEIVNAVHAAANGGIHIPTTSRDQPPLVPVRSLAAPLDALRPPSVPLVAIQPRAPPLAAAAELQIRPTAATPLEGAGHIISITHVFTLPEMKTVSSRGSKAAAPKPTMNIRFEHIVLEGIGRTGFMQAFLAVHDLADQFSPGVHLGPDFKLWWMGSSGGKTRAPTIENDHQFKVALGALLKKKGACQVGMKFNTDQMDGYRIQKLVPLVNPDLNAAEDELLYGTKVPHIESFSAQSQLHGAIIMQLKDKWSCQQHSGEHGESGYCYVTPNAEHIGMNTRKLKSWASAIAAADATKHEPPHTLDFDGTRNGCHSAVRSRGRTGSHADSTPTPSSSFTDPSALLMAAILPLITGLSCKHDHSPSPMPVALNFVLA</sequence>
<gene>
    <name evidence="2" type="ORF">SCP_0508040</name>
</gene>
<dbReference type="Proteomes" id="UP000287166">
    <property type="component" value="Unassembled WGS sequence"/>
</dbReference>
<evidence type="ECO:0000313" key="3">
    <source>
        <dbReference type="Proteomes" id="UP000287166"/>
    </source>
</evidence>
<dbReference type="AlphaFoldDB" id="A0A401GNF3"/>
<organism evidence="2 3">
    <name type="scientific">Sparassis crispa</name>
    <dbReference type="NCBI Taxonomy" id="139825"/>
    <lineage>
        <taxon>Eukaryota</taxon>
        <taxon>Fungi</taxon>
        <taxon>Dikarya</taxon>
        <taxon>Basidiomycota</taxon>
        <taxon>Agaricomycotina</taxon>
        <taxon>Agaricomycetes</taxon>
        <taxon>Polyporales</taxon>
        <taxon>Sparassidaceae</taxon>
        <taxon>Sparassis</taxon>
    </lineage>
</organism>
<keyword evidence="3" id="KW-1185">Reference proteome</keyword>
<comment type="caution">
    <text evidence="2">The sequence shown here is derived from an EMBL/GenBank/DDBJ whole genome shotgun (WGS) entry which is preliminary data.</text>
</comment>
<dbReference type="EMBL" id="BFAD01000005">
    <property type="protein sequence ID" value="GBE83748.1"/>
    <property type="molecule type" value="Genomic_DNA"/>
</dbReference>
<dbReference type="InParanoid" id="A0A401GNF3"/>
<feature type="region of interest" description="Disordered" evidence="1">
    <location>
        <begin position="396"/>
        <end position="432"/>
    </location>
</feature>
<name>A0A401GNF3_9APHY</name>
<accession>A0A401GNF3</accession>
<evidence type="ECO:0000313" key="2">
    <source>
        <dbReference type="EMBL" id="GBE83748.1"/>
    </source>
</evidence>
<protein>
    <submittedName>
        <fullName evidence="2">Uncharacterized protein</fullName>
    </submittedName>
</protein>
<proteinExistence type="predicted"/>
<dbReference type="GeneID" id="38780665"/>
<dbReference type="RefSeq" id="XP_027614661.1">
    <property type="nucleotide sequence ID" value="XM_027758860.1"/>
</dbReference>
<reference evidence="2 3" key="1">
    <citation type="journal article" date="2018" name="Sci. Rep.">
        <title>Genome sequence of the cauliflower mushroom Sparassis crispa (Hanabiratake) and its association with beneficial usage.</title>
        <authorList>
            <person name="Kiyama R."/>
            <person name="Furutani Y."/>
            <person name="Kawaguchi K."/>
            <person name="Nakanishi T."/>
        </authorList>
    </citation>
    <scope>NUCLEOTIDE SEQUENCE [LARGE SCALE GENOMIC DNA]</scope>
</reference>
<dbReference type="OrthoDB" id="3252992at2759"/>
<evidence type="ECO:0000256" key="1">
    <source>
        <dbReference type="SAM" id="MobiDB-lite"/>
    </source>
</evidence>